<comment type="catalytic activity">
    <reaction evidence="1">
        <text>Endonucleolytic cleavage to 5'-phosphomonoester.</text>
        <dbReference type="EC" id="3.1.26.4"/>
    </reaction>
</comment>
<organism evidence="10 11">
    <name type="scientific">Arthrobotrys flagrans</name>
    <name type="common">Nematode-trapping fungus</name>
    <name type="synonym">Trichothecium flagrans</name>
    <dbReference type="NCBI Taxonomy" id="97331"/>
    <lineage>
        <taxon>Eukaryota</taxon>
        <taxon>Fungi</taxon>
        <taxon>Dikarya</taxon>
        <taxon>Ascomycota</taxon>
        <taxon>Pezizomycotina</taxon>
        <taxon>Orbiliomycetes</taxon>
        <taxon>Orbiliales</taxon>
        <taxon>Orbiliaceae</taxon>
        <taxon>Arthrobotrys</taxon>
    </lineage>
</organism>
<keyword evidence="5" id="KW-0479">Metal-binding</keyword>
<comment type="caution">
    <text evidence="10">The sequence shown here is derived from an EMBL/GenBank/DDBJ whole genome shotgun (WGS) entry which is preliminary data.</text>
</comment>
<dbReference type="PROSITE" id="PS50879">
    <property type="entry name" value="RNASE_H_1"/>
    <property type="match status" value="1"/>
</dbReference>
<evidence type="ECO:0000256" key="1">
    <source>
        <dbReference type="ARBA" id="ARBA00000077"/>
    </source>
</evidence>
<keyword evidence="11" id="KW-1185">Reference proteome</keyword>
<evidence type="ECO:0000256" key="4">
    <source>
        <dbReference type="ARBA" id="ARBA00022722"/>
    </source>
</evidence>
<feature type="region of interest" description="Disordered" evidence="8">
    <location>
        <begin position="11"/>
        <end position="34"/>
    </location>
</feature>
<evidence type="ECO:0000256" key="5">
    <source>
        <dbReference type="ARBA" id="ARBA00022723"/>
    </source>
</evidence>
<name>A0A437AB70_ARTFL</name>
<dbReference type="Proteomes" id="UP000283090">
    <property type="component" value="Unassembled WGS sequence"/>
</dbReference>
<dbReference type="GO" id="GO:0003676">
    <property type="term" value="F:nucleic acid binding"/>
    <property type="evidence" value="ECO:0007669"/>
    <property type="project" value="InterPro"/>
</dbReference>
<dbReference type="STRING" id="97331.A0A437AB70"/>
<dbReference type="AlphaFoldDB" id="A0A437AB70"/>
<dbReference type="InterPro" id="IPR036397">
    <property type="entry name" value="RNaseH_sf"/>
</dbReference>
<dbReference type="GO" id="GO:0046872">
    <property type="term" value="F:metal ion binding"/>
    <property type="evidence" value="ECO:0007669"/>
    <property type="project" value="UniProtKB-KW"/>
</dbReference>
<gene>
    <name evidence="10" type="ORF">DFL_002685</name>
</gene>
<dbReference type="PANTHER" id="PTHR10642:SF26">
    <property type="entry name" value="RIBONUCLEASE H1"/>
    <property type="match status" value="1"/>
</dbReference>
<proteinExistence type="inferred from homology"/>
<feature type="domain" description="RNase H type-1" evidence="9">
    <location>
        <begin position="1"/>
        <end position="112"/>
    </location>
</feature>
<comment type="similarity">
    <text evidence="2">Belongs to the RNase H family.</text>
</comment>
<reference evidence="10 11" key="1">
    <citation type="submission" date="2019-01" db="EMBL/GenBank/DDBJ databases">
        <title>Intercellular communication is required for trap formation in the nematode-trapping fungus Duddingtonia flagrans.</title>
        <authorList>
            <person name="Youssar L."/>
            <person name="Wernet V."/>
            <person name="Hensel N."/>
            <person name="Hildebrandt H.-G."/>
            <person name="Fischer R."/>
        </authorList>
    </citation>
    <scope>NUCLEOTIDE SEQUENCE [LARGE SCALE GENOMIC DNA]</scope>
    <source>
        <strain evidence="10 11">CBS H-5679</strain>
    </source>
</reference>
<accession>A0A437AB70</accession>
<dbReference type="InterPro" id="IPR012337">
    <property type="entry name" value="RNaseH-like_sf"/>
</dbReference>
<evidence type="ECO:0000313" key="10">
    <source>
        <dbReference type="EMBL" id="RVD88503.1"/>
    </source>
</evidence>
<dbReference type="InterPro" id="IPR050092">
    <property type="entry name" value="RNase_H"/>
</dbReference>
<keyword evidence="4" id="KW-0540">Nuclease</keyword>
<dbReference type="Pfam" id="PF00075">
    <property type="entry name" value="RNase_H"/>
    <property type="match status" value="1"/>
</dbReference>
<keyword evidence="6" id="KW-0255">Endonuclease</keyword>
<keyword evidence="7" id="KW-0378">Hydrolase</keyword>
<dbReference type="RefSeq" id="XP_067494047.1">
    <property type="nucleotide sequence ID" value="XM_067631508.1"/>
</dbReference>
<dbReference type="VEuPathDB" id="FungiDB:DFL_002685"/>
<sequence>MAGITGCAFYYRPAGGKASGEKTTGPSGLTSRQTSNRAELRAVIAALQYRVWYHRKYGTKPGEGREKVIIATDSQYVVLGITEWIRTWVSNNKLVANRDLWEELLNVLRKLD</sequence>
<dbReference type="GO" id="GO:0043137">
    <property type="term" value="P:DNA replication, removal of RNA primer"/>
    <property type="evidence" value="ECO:0007669"/>
    <property type="project" value="TreeGrafter"/>
</dbReference>
<dbReference type="Gene3D" id="3.30.420.10">
    <property type="entry name" value="Ribonuclease H-like superfamily/Ribonuclease H"/>
    <property type="match status" value="1"/>
</dbReference>
<dbReference type="EMBL" id="SAEB01000003">
    <property type="protein sequence ID" value="RVD88503.1"/>
    <property type="molecule type" value="Genomic_DNA"/>
</dbReference>
<protein>
    <recommendedName>
        <fullName evidence="3">ribonuclease H</fullName>
        <ecNumber evidence="3">3.1.26.4</ecNumber>
    </recommendedName>
</protein>
<evidence type="ECO:0000256" key="6">
    <source>
        <dbReference type="ARBA" id="ARBA00022759"/>
    </source>
</evidence>
<evidence type="ECO:0000313" key="11">
    <source>
        <dbReference type="Proteomes" id="UP000283090"/>
    </source>
</evidence>
<evidence type="ECO:0000256" key="3">
    <source>
        <dbReference type="ARBA" id="ARBA00012180"/>
    </source>
</evidence>
<feature type="compositionally biased region" description="Polar residues" evidence="8">
    <location>
        <begin position="21"/>
        <end position="34"/>
    </location>
</feature>
<evidence type="ECO:0000256" key="2">
    <source>
        <dbReference type="ARBA" id="ARBA00005300"/>
    </source>
</evidence>
<dbReference type="OrthoDB" id="4589028at2759"/>
<evidence type="ECO:0000256" key="8">
    <source>
        <dbReference type="SAM" id="MobiDB-lite"/>
    </source>
</evidence>
<dbReference type="GO" id="GO:0004523">
    <property type="term" value="F:RNA-DNA hybrid ribonuclease activity"/>
    <property type="evidence" value="ECO:0007669"/>
    <property type="project" value="UniProtKB-EC"/>
</dbReference>
<dbReference type="InterPro" id="IPR002156">
    <property type="entry name" value="RNaseH_domain"/>
</dbReference>
<dbReference type="SUPFAM" id="SSF53098">
    <property type="entry name" value="Ribonuclease H-like"/>
    <property type="match status" value="1"/>
</dbReference>
<evidence type="ECO:0000259" key="9">
    <source>
        <dbReference type="PROSITE" id="PS50879"/>
    </source>
</evidence>
<evidence type="ECO:0000256" key="7">
    <source>
        <dbReference type="ARBA" id="ARBA00022801"/>
    </source>
</evidence>
<dbReference type="EC" id="3.1.26.4" evidence="3"/>
<dbReference type="PANTHER" id="PTHR10642">
    <property type="entry name" value="RIBONUCLEASE H1"/>
    <property type="match status" value="1"/>
</dbReference>
<dbReference type="GeneID" id="93584996"/>